<comment type="caution">
    <text evidence="2">The sequence shown here is derived from an EMBL/GenBank/DDBJ whole genome shotgun (WGS) entry which is preliminary data.</text>
</comment>
<sequence length="324" mass="35933">MNEYVTSLDIGKYDVKSIGRNVAGSANDIKRISFRTKSYDLENGYIDVEGNSHRVEYNGKSYIIGEQGEQKSNETSKTNLLHQVAGYTAMTQLLEPGTKDNAINVVLACPLSVLKVQEAKEEYKNFIKGDGTINITVDGEDYSFTVKDIMIKAEGSGVVVTRPEKFIGKTVIVIDFGGLNMGVSIYVNGVCKQSDRFIEEHGANALTLLVQDQLTAMNNGNIVSYAQAEQALEKGHTVKNGEIQTESIDRINKAKDIFFNKALEIIKTHGYEIDNFDESVFIGGTTQKLRKIILDRFKNAVIPENPQWTTAEGLYKIACAKYCK</sequence>
<evidence type="ECO:0000259" key="1">
    <source>
        <dbReference type="Pfam" id="PF17989"/>
    </source>
</evidence>
<name>A0A0A0I2D1_CLOBO</name>
<evidence type="ECO:0000313" key="2">
    <source>
        <dbReference type="EMBL" id="KGM95574.1"/>
    </source>
</evidence>
<dbReference type="Pfam" id="PF17989">
    <property type="entry name" value="ALP_N"/>
    <property type="match status" value="1"/>
</dbReference>
<dbReference type="CDD" id="cd24026">
    <property type="entry name" value="ASKHA_NBD_ParM_Alp12-like"/>
    <property type="match status" value="1"/>
</dbReference>
<accession>A0A0A0I2D1</accession>
<feature type="domain" description="Actin-like protein N-terminal" evidence="1">
    <location>
        <begin position="8"/>
        <end position="157"/>
    </location>
</feature>
<evidence type="ECO:0000313" key="3">
    <source>
        <dbReference type="Proteomes" id="UP000030014"/>
    </source>
</evidence>
<dbReference type="InterPro" id="IPR040607">
    <property type="entry name" value="ALP_N"/>
</dbReference>
<organism evidence="2 3">
    <name type="scientific">Clostridium botulinum C/D str. DC5</name>
    <dbReference type="NCBI Taxonomy" id="1443128"/>
    <lineage>
        <taxon>Bacteria</taxon>
        <taxon>Bacillati</taxon>
        <taxon>Bacillota</taxon>
        <taxon>Clostridia</taxon>
        <taxon>Eubacteriales</taxon>
        <taxon>Clostridiaceae</taxon>
        <taxon>Clostridium</taxon>
    </lineage>
</organism>
<proteinExistence type="predicted"/>
<dbReference type="InterPro" id="IPR043129">
    <property type="entry name" value="ATPase_NBD"/>
</dbReference>
<dbReference type="Proteomes" id="UP000030014">
    <property type="component" value="Unassembled WGS sequence"/>
</dbReference>
<dbReference type="Gene3D" id="3.30.420.40">
    <property type="match status" value="2"/>
</dbReference>
<reference evidence="2 3" key="1">
    <citation type="submission" date="2014-01" db="EMBL/GenBank/DDBJ databases">
        <title>Plasmidome dynamics in the species complex Clostridium novyi sensu lato converts strains of independent lineages into distinctly different pathogens.</title>
        <authorList>
            <person name="Skarin H."/>
            <person name="Segerman B."/>
        </authorList>
    </citation>
    <scope>NUCLEOTIDE SEQUENCE [LARGE SCALE GENOMIC DNA]</scope>
    <source>
        <strain evidence="2 3">DC5</strain>
    </source>
</reference>
<dbReference type="SUPFAM" id="SSF53067">
    <property type="entry name" value="Actin-like ATPase domain"/>
    <property type="match status" value="2"/>
</dbReference>
<protein>
    <submittedName>
        <fullName evidence="2">Recombinase</fullName>
    </submittedName>
</protein>
<dbReference type="RefSeq" id="WP_039259974.1">
    <property type="nucleotide sequence ID" value="NZ_JDRY01000096.1"/>
</dbReference>
<dbReference type="EMBL" id="JDRY01000096">
    <property type="protein sequence ID" value="KGM95574.1"/>
    <property type="molecule type" value="Genomic_DNA"/>
</dbReference>
<gene>
    <name evidence="2" type="ORF">Z955_14025</name>
</gene>
<dbReference type="AlphaFoldDB" id="A0A0A0I2D1"/>